<keyword evidence="2" id="KW-1133">Transmembrane helix</keyword>
<sequence>MSERSGIQWASGKEEKKGRPREKGLRQGRTAVTKETEKSRHQKHLQVGTVDHGGRSSGIKMMWCLPPASLSHITGAFILHSFYSSYLRLYVYTVQMRASMRVEARGWHQVSSLVIILHLIF</sequence>
<keyword evidence="2" id="KW-0472">Membrane</keyword>
<evidence type="ECO:0000313" key="3">
    <source>
        <dbReference type="EMBL" id="BAE33919.1"/>
    </source>
</evidence>
<gene>
    <name evidence="4" type="primary">Gm10371</name>
</gene>
<evidence type="ECO:0000256" key="1">
    <source>
        <dbReference type="SAM" id="MobiDB-lite"/>
    </source>
</evidence>
<dbReference type="AGR" id="MGI:3642716"/>
<reference evidence="3" key="3">
    <citation type="journal article" date="2000" name="Genome Res.">
        <title>RIKEN integrated sequence analysis (RISA) system--384-format sequencing pipeline with 384 multicapillary sequencer.</title>
        <authorList>
            <person name="Shibata K."/>
            <person name="Itoh M."/>
            <person name="Aizawa K."/>
            <person name="Nagaoka S."/>
            <person name="Sasaki N."/>
            <person name="Carninci P."/>
            <person name="Konno H."/>
            <person name="Akiyama J."/>
            <person name="Nishi K."/>
            <person name="Kitsunai T."/>
            <person name="Tashiro H."/>
            <person name="Itoh M."/>
            <person name="Sumi N."/>
            <person name="Ishii Y."/>
            <person name="Nakamura S."/>
            <person name="Hazama M."/>
            <person name="Nishine T."/>
            <person name="Harada A."/>
            <person name="Yamamoto R."/>
            <person name="Matsumoto H."/>
            <person name="Sakaguchi S."/>
            <person name="Ikegami T."/>
            <person name="Kashiwagi K."/>
            <person name="Fujiwake S."/>
            <person name="Inoue K."/>
            <person name="Togawa Y."/>
            <person name="Izawa M."/>
            <person name="Ohara E."/>
            <person name="Watahiki M."/>
            <person name="Yoneda Y."/>
            <person name="Ishikawa T."/>
            <person name="Ozawa K."/>
            <person name="Tanaka T."/>
            <person name="Matsuura S."/>
            <person name="Kawai J."/>
            <person name="Okazaki Y."/>
            <person name="Muramatsu M."/>
            <person name="Inoue Y."/>
            <person name="Kira A."/>
            <person name="Hayashizaki Y."/>
        </authorList>
    </citation>
    <scope>NUCLEOTIDE SEQUENCE</scope>
    <source>
        <strain evidence="3">NOD</strain>
        <tissue evidence="3">Activated spleen</tissue>
    </source>
</reference>
<proteinExistence type="evidence at transcript level"/>
<dbReference type="AlphaFoldDB" id="Q3U0D5"/>
<reference evidence="3" key="1">
    <citation type="journal article" date="1999" name="Methods Enzymol.">
        <title>High-efficiency full-length cDNA cloning.</title>
        <authorList>
            <person name="Carninci P."/>
            <person name="Hayashizaki Y."/>
        </authorList>
    </citation>
    <scope>NUCLEOTIDE SEQUENCE</scope>
    <source>
        <strain evidence="3">NOD</strain>
        <tissue evidence="3">Activated spleen</tissue>
    </source>
</reference>
<dbReference type="MGI" id="MGI:3642716">
    <property type="gene designation" value="Gm10371"/>
</dbReference>
<reference evidence="3" key="7">
    <citation type="journal article" date="2005" name="Science">
        <title>The Transcriptional Landscape of the Mammalian Genome.</title>
        <authorList>
            <consortium name="The FANTOM Consortium"/>
            <consortium name="Riken Genome Exploration Research Group and Genome Science Group (Genome Network Project Core Group)"/>
        </authorList>
    </citation>
    <scope>NUCLEOTIDE SEQUENCE</scope>
    <source>
        <strain evidence="3">NOD</strain>
        <tissue evidence="3">Activated spleen</tissue>
    </source>
</reference>
<keyword evidence="2" id="KW-0812">Transmembrane</keyword>
<feature type="transmembrane region" description="Helical" evidence="2">
    <location>
        <begin position="70"/>
        <end position="91"/>
    </location>
</feature>
<reference evidence="3" key="6">
    <citation type="submission" date="2004-03" db="EMBL/GenBank/DDBJ databases">
        <authorList>
            <person name="Arakawa T."/>
            <person name="Carninci P."/>
            <person name="Fukuda S."/>
            <person name="Hashizume W."/>
            <person name="Hayashida K."/>
            <person name="Hori F."/>
            <person name="Iida J."/>
            <person name="Imamura K."/>
            <person name="Imotani K."/>
            <person name="Itoh M."/>
            <person name="Kanagawa S."/>
            <person name="Kawai J."/>
            <person name="Kojima M."/>
            <person name="Konno H."/>
            <person name="Murata M."/>
            <person name="Nakamura M."/>
            <person name="Ninomiya N."/>
            <person name="Nishiyori H."/>
            <person name="Nomura K."/>
            <person name="Ohno M."/>
            <person name="Sakazume N."/>
            <person name="Sano H."/>
            <person name="Sasaki D."/>
            <person name="Shibata K."/>
            <person name="Shiraki T."/>
            <person name="Tagami M."/>
            <person name="Tagami Y."/>
            <person name="Waki K."/>
            <person name="Watahiki A."/>
            <person name="Muramatsu M."/>
            <person name="Hayashizaki Y."/>
        </authorList>
    </citation>
    <scope>NUCLEOTIDE SEQUENCE</scope>
    <source>
        <strain evidence="3">NOD</strain>
        <tissue evidence="3">Activated spleen</tissue>
    </source>
</reference>
<reference evidence="3" key="4">
    <citation type="journal article" date="2001" name="Nature">
        <title>Functional annotation of a full-length mouse cDNA collection.</title>
        <authorList>
            <consortium name="The RIKEN Genome Exploration Research Group Phase II Team and the FANTOM Consortium"/>
        </authorList>
    </citation>
    <scope>NUCLEOTIDE SEQUENCE</scope>
    <source>
        <strain evidence="3">NOD</strain>
        <tissue evidence="3">Activated spleen</tissue>
    </source>
</reference>
<evidence type="ECO:0000256" key="2">
    <source>
        <dbReference type="SAM" id="Phobius"/>
    </source>
</evidence>
<reference evidence="3" key="8">
    <citation type="journal article" date="2005" name="Science">
        <title>Antisense Transcription in the Mammalian Transcriptome.</title>
        <authorList>
            <consortium name="RIKEN Genome Exploration Research Group and Genome Science Group (Genome Network Project Core Group) and the FANTOM Consortium"/>
        </authorList>
    </citation>
    <scope>NUCLEOTIDE SEQUENCE</scope>
    <source>
        <strain evidence="3">NOD</strain>
        <tissue evidence="3">Activated spleen</tissue>
    </source>
</reference>
<feature type="compositionally biased region" description="Basic and acidic residues" evidence="1">
    <location>
        <begin position="12"/>
        <end position="25"/>
    </location>
</feature>
<accession>Q3U0D5</accession>
<evidence type="ECO:0000313" key="4">
    <source>
        <dbReference type="MGI" id="MGI:3642716"/>
    </source>
</evidence>
<feature type="region of interest" description="Disordered" evidence="1">
    <location>
        <begin position="1"/>
        <end position="55"/>
    </location>
</feature>
<reference evidence="3" key="2">
    <citation type="journal article" date="2000" name="Genome Res.">
        <title>Normalization and subtraction of cap-trapper-selected cDNAs to prepare full-length cDNA libraries for rapid discovery of new genes.</title>
        <authorList>
            <person name="Carninci P."/>
            <person name="Shibata Y."/>
            <person name="Hayatsu N."/>
            <person name="Sugahara Y."/>
            <person name="Shibata K."/>
            <person name="Itoh M."/>
            <person name="Konno H."/>
            <person name="Okazaki Y."/>
            <person name="Muramatsu M."/>
            <person name="Hayashizaki Y."/>
        </authorList>
    </citation>
    <scope>NUCLEOTIDE SEQUENCE</scope>
    <source>
        <strain evidence="3">NOD</strain>
        <tissue evidence="3">Activated spleen</tissue>
    </source>
</reference>
<organism evidence="3">
    <name type="scientific">Mus musculus</name>
    <name type="common">Mouse</name>
    <dbReference type="NCBI Taxonomy" id="10090"/>
    <lineage>
        <taxon>Eukaryota</taxon>
        <taxon>Metazoa</taxon>
        <taxon>Chordata</taxon>
        <taxon>Craniata</taxon>
        <taxon>Vertebrata</taxon>
        <taxon>Euteleostomi</taxon>
        <taxon>Mammalia</taxon>
        <taxon>Eutheria</taxon>
        <taxon>Euarchontoglires</taxon>
        <taxon>Glires</taxon>
        <taxon>Rodentia</taxon>
        <taxon>Myomorpha</taxon>
        <taxon>Muroidea</taxon>
        <taxon>Muridae</taxon>
        <taxon>Murinae</taxon>
        <taxon>Mus</taxon>
        <taxon>Mus</taxon>
    </lineage>
</organism>
<name>Q3U0D5_MOUSE</name>
<reference evidence="3" key="5">
    <citation type="journal article" date="2002" name="Nature">
        <title>Analysis of the mouse transcriptome based on functional annotation of 60,770 full-length cDNAs.</title>
        <authorList>
            <consortium name="The FANTOM Consortium and the RIKEN Genome Exploration Research Group Phase I and II Team"/>
        </authorList>
    </citation>
    <scope>NUCLEOTIDE SEQUENCE</scope>
    <source>
        <strain evidence="3">NOD</strain>
        <tissue evidence="3">Activated spleen</tissue>
    </source>
</reference>
<protein>
    <submittedName>
        <fullName evidence="3">Uncharacterized protein</fullName>
    </submittedName>
</protein>
<dbReference type="EMBL" id="AK156967">
    <property type="protein sequence ID" value="BAE33919.1"/>
    <property type="molecule type" value="mRNA"/>
</dbReference>